<proteinExistence type="predicted"/>
<gene>
    <name evidence="6" type="ORF">EPA93_01525</name>
</gene>
<name>A0A4P6JI59_KTERU</name>
<dbReference type="GO" id="GO:0000976">
    <property type="term" value="F:transcription cis-regulatory region binding"/>
    <property type="evidence" value="ECO:0007669"/>
    <property type="project" value="TreeGrafter"/>
</dbReference>
<evidence type="ECO:0000256" key="2">
    <source>
        <dbReference type="ARBA" id="ARBA00023125"/>
    </source>
</evidence>
<dbReference type="KEGG" id="kbs:EPA93_01525"/>
<organism evidence="6 7">
    <name type="scientific">Ktedonosporobacter rubrisoli</name>
    <dbReference type="NCBI Taxonomy" id="2509675"/>
    <lineage>
        <taxon>Bacteria</taxon>
        <taxon>Bacillati</taxon>
        <taxon>Chloroflexota</taxon>
        <taxon>Ktedonobacteria</taxon>
        <taxon>Ktedonobacterales</taxon>
        <taxon>Ktedonosporobacteraceae</taxon>
        <taxon>Ktedonosporobacter</taxon>
    </lineage>
</organism>
<dbReference type="Gene3D" id="1.10.10.60">
    <property type="entry name" value="Homeodomain-like"/>
    <property type="match status" value="1"/>
</dbReference>
<dbReference type="InterPro" id="IPR036271">
    <property type="entry name" value="Tet_transcr_reg_TetR-rel_C_sf"/>
</dbReference>
<protein>
    <submittedName>
        <fullName evidence="6">TetR/AcrR family transcriptional regulator</fullName>
    </submittedName>
</protein>
<dbReference type="InterPro" id="IPR050109">
    <property type="entry name" value="HTH-type_TetR-like_transc_reg"/>
</dbReference>
<feature type="domain" description="HTH tetR-type" evidence="5">
    <location>
        <begin position="1"/>
        <end position="60"/>
    </location>
</feature>
<keyword evidence="7" id="KW-1185">Reference proteome</keyword>
<dbReference type="RefSeq" id="WP_129885338.1">
    <property type="nucleotide sequence ID" value="NZ_CP035758.1"/>
</dbReference>
<evidence type="ECO:0000256" key="4">
    <source>
        <dbReference type="PROSITE-ProRule" id="PRU00335"/>
    </source>
</evidence>
<keyword evidence="2 4" id="KW-0238">DNA-binding</keyword>
<feature type="DNA-binding region" description="H-T-H motif" evidence="4">
    <location>
        <begin position="23"/>
        <end position="42"/>
    </location>
</feature>
<evidence type="ECO:0000259" key="5">
    <source>
        <dbReference type="PROSITE" id="PS50977"/>
    </source>
</evidence>
<reference evidence="6 7" key="1">
    <citation type="submission" date="2019-01" db="EMBL/GenBank/DDBJ databases">
        <title>Ktedonosporobacter rubrisoli SCAWS-G2.</title>
        <authorList>
            <person name="Huang Y."/>
            <person name="Yan B."/>
        </authorList>
    </citation>
    <scope>NUCLEOTIDE SEQUENCE [LARGE SCALE GENOMIC DNA]</scope>
    <source>
        <strain evidence="6 7">SCAWS-G2</strain>
    </source>
</reference>
<dbReference type="InterPro" id="IPR001647">
    <property type="entry name" value="HTH_TetR"/>
</dbReference>
<evidence type="ECO:0000256" key="3">
    <source>
        <dbReference type="ARBA" id="ARBA00023163"/>
    </source>
</evidence>
<dbReference type="Proteomes" id="UP000290365">
    <property type="component" value="Chromosome"/>
</dbReference>
<keyword evidence="3" id="KW-0804">Transcription</keyword>
<evidence type="ECO:0000256" key="1">
    <source>
        <dbReference type="ARBA" id="ARBA00023015"/>
    </source>
</evidence>
<dbReference type="PROSITE" id="PS50977">
    <property type="entry name" value="HTH_TETR_2"/>
    <property type="match status" value="1"/>
</dbReference>
<dbReference type="GO" id="GO:0003700">
    <property type="term" value="F:DNA-binding transcription factor activity"/>
    <property type="evidence" value="ECO:0007669"/>
    <property type="project" value="TreeGrafter"/>
</dbReference>
<dbReference type="SUPFAM" id="SSF46689">
    <property type="entry name" value="Homeodomain-like"/>
    <property type="match status" value="1"/>
</dbReference>
<dbReference type="PANTHER" id="PTHR30055">
    <property type="entry name" value="HTH-TYPE TRANSCRIPTIONAL REGULATOR RUTR"/>
    <property type="match status" value="1"/>
</dbReference>
<dbReference type="Gene3D" id="1.10.357.10">
    <property type="entry name" value="Tetracycline Repressor, domain 2"/>
    <property type="match status" value="1"/>
</dbReference>
<dbReference type="OrthoDB" id="9812484at2"/>
<evidence type="ECO:0000313" key="7">
    <source>
        <dbReference type="Proteomes" id="UP000290365"/>
    </source>
</evidence>
<dbReference type="PRINTS" id="PR00455">
    <property type="entry name" value="HTHTETR"/>
</dbReference>
<dbReference type="Pfam" id="PF00440">
    <property type="entry name" value="TetR_N"/>
    <property type="match status" value="1"/>
</dbReference>
<dbReference type="EMBL" id="CP035758">
    <property type="protein sequence ID" value="QBD74739.1"/>
    <property type="molecule type" value="Genomic_DNA"/>
</dbReference>
<evidence type="ECO:0000313" key="6">
    <source>
        <dbReference type="EMBL" id="QBD74739.1"/>
    </source>
</evidence>
<dbReference type="SUPFAM" id="SSF48498">
    <property type="entry name" value="Tetracyclin repressor-like, C-terminal domain"/>
    <property type="match status" value="1"/>
</dbReference>
<keyword evidence="1" id="KW-0805">Transcription regulation</keyword>
<dbReference type="PANTHER" id="PTHR30055:SF238">
    <property type="entry name" value="MYCOFACTOCIN BIOSYNTHESIS TRANSCRIPTIONAL REGULATOR MFTR-RELATED"/>
    <property type="match status" value="1"/>
</dbReference>
<dbReference type="InterPro" id="IPR009057">
    <property type="entry name" value="Homeodomain-like_sf"/>
</dbReference>
<accession>A0A4P6JI59</accession>
<sequence length="195" mass="22394">MSREQIKAVSLSLFAQHGYAETSLSDIARQVGLQKSSLYAHIESKEELFLEVFKDVMDAYVEHLAALTKTIEAASVEQKLYQMLHGTCTYYKNNEEHAALLKRAMLFPPAALKDKLQAQFLRSEEETTRILMAIFSEGLQNGTLRPARLEDLLASFYCLSDGLFVQLFYYEPEHFMERLESAWHIYWVGISSEHS</sequence>
<dbReference type="AlphaFoldDB" id="A0A4P6JI59"/>